<evidence type="ECO:0000313" key="8">
    <source>
        <dbReference type="EMBL" id="AIS31498.1"/>
    </source>
</evidence>
<feature type="transmembrane region" description="Helical" evidence="6">
    <location>
        <begin position="286"/>
        <end position="307"/>
    </location>
</feature>
<feature type="transmembrane region" description="Helical" evidence="6">
    <location>
        <begin position="47"/>
        <end position="68"/>
    </location>
</feature>
<dbReference type="OrthoDB" id="340745at2157"/>
<keyword evidence="4 6" id="KW-1133">Transmembrane helix</keyword>
<protein>
    <submittedName>
        <fullName evidence="8">Exopolysaccharide biosynthesis polyprenyl glycosylphosphotransferase</fullName>
    </submittedName>
</protein>
<keyword evidence="5 6" id="KW-0472">Membrane</keyword>
<dbReference type="NCBIfam" id="TIGR03025">
    <property type="entry name" value="EPS_sugtrans"/>
    <property type="match status" value="1"/>
</dbReference>
<feature type="transmembrane region" description="Helical" evidence="6">
    <location>
        <begin position="88"/>
        <end position="107"/>
    </location>
</feature>
<name>A0A089ZGZ2_METFO</name>
<evidence type="ECO:0000313" key="9">
    <source>
        <dbReference type="Proteomes" id="UP000029661"/>
    </source>
</evidence>
<feature type="transmembrane region" description="Helical" evidence="6">
    <location>
        <begin position="113"/>
        <end position="133"/>
    </location>
</feature>
<comment type="subcellular location">
    <subcellularLocation>
        <location evidence="1">Membrane</location>
        <topology evidence="1">Multi-pass membrane protein</topology>
    </subcellularLocation>
</comment>
<dbReference type="GeneID" id="24791827"/>
<dbReference type="NCBIfam" id="TIGR03023">
    <property type="entry name" value="WcaJ_sugtrans"/>
    <property type="match status" value="1"/>
</dbReference>
<dbReference type="SUPFAM" id="SSF51735">
    <property type="entry name" value="NAD(P)-binding Rossmann-fold domains"/>
    <property type="match status" value="1"/>
</dbReference>
<dbReference type="InterPro" id="IPR036291">
    <property type="entry name" value="NAD(P)-bd_dom_sf"/>
</dbReference>
<reference evidence="8 9" key="1">
    <citation type="submission" date="2013-12" db="EMBL/GenBank/DDBJ databases">
        <title>The complete genome sequence of Methanobacterium sp. BRM9.</title>
        <authorList>
            <consortium name="Pastoral Greenhouse Gas Research Consortium"/>
            <person name="Kelly W.J."/>
            <person name="Leahy S.C."/>
            <person name="Perry R."/>
            <person name="Li D."/>
            <person name="Altermann E."/>
            <person name="Lambie S.C."/>
            <person name="Attwood G.T."/>
        </authorList>
    </citation>
    <scope>NUCLEOTIDE SEQUENCE [LARGE SCALE GENOMIC DNA]</scope>
    <source>
        <strain evidence="8 9">BRM9</strain>
    </source>
</reference>
<accession>A0A089ZGZ2</accession>
<evidence type="ECO:0000256" key="4">
    <source>
        <dbReference type="ARBA" id="ARBA00022989"/>
    </source>
</evidence>
<feature type="transmembrane region" description="Helical" evidence="6">
    <location>
        <begin position="12"/>
        <end position="31"/>
    </location>
</feature>
<dbReference type="KEGG" id="mfc:BRM9_0677"/>
<sequence length="468" mass="54931">MIRENQRIFNVALVIIDFTVITLALVLAWYIRFATDLLGFGSNVGGFYHYILPILLILPSYIFIYYLLGLYTPQRTKKTITSEAFKILQANFVGLFFLITILFVLEFTDYSRYMLAMFGIFSTVLSITERFIIRKLLQYLRSRRYNIKYILVIGTGELARKFSEVIIQNEYLGYDIMGFLDENHSRVDFINGFKILGTVGDLEDVLSNNLVDRVVITLSHDNYNLLEWLVETCEKCGVRAEIIPSYYIYMPTKPYLDVIEGIPLIQIRHIPLDNSFNRFLKRCFDLILVIPAIVISFPLLILVALLVKLSSPGPVIFKQERLGLDKKSFQMYKFRSMRVQDDEKEKFHWTTEDDPRKTRFGSFIRRTSIDELPQFFNILKGEMSLIGPRPERPHFAEKFKEEIPKYMVKHHVRPGMTGWAQVNGYRGNTSIKKRIEHDIYYVENWTTTLDVKIFFKTLINLFRDENAY</sequence>
<evidence type="ECO:0000259" key="7">
    <source>
        <dbReference type="Pfam" id="PF02397"/>
    </source>
</evidence>
<dbReference type="InterPro" id="IPR017475">
    <property type="entry name" value="EPS_sugar_tfrase"/>
</dbReference>
<gene>
    <name evidence="8" type="ORF">BRM9_0677</name>
</gene>
<keyword evidence="3 6" id="KW-0812">Transmembrane</keyword>
<dbReference type="PANTHER" id="PTHR30576:SF0">
    <property type="entry name" value="UNDECAPRENYL-PHOSPHATE N-ACETYLGALACTOSAMINYL 1-PHOSPHATE TRANSFERASE-RELATED"/>
    <property type="match status" value="1"/>
</dbReference>
<keyword evidence="2 8" id="KW-0808">Transferase</keyword>
<dbReference type="RefSeq" id="WP_048084809.1">
    <property type="nucleotide sequence ID" value="NZ_CP006933.1"/>
</dbReference>
<dbReference type="Proteomes" id="UP000029661">
    <property type="component" value="Chromosome"/>
</dbReference>
<feature type="domain" description="Bacterial sugar transferase" evidence="7">
    <location>
        <begin position="281"/>
        <end position="462"/>
    </location>
</feature>
<dbReference type="Gene3D" id="3.40.50.720">
    <property type="entry name" value="NAD(P)-binding Rossmann-like Domain"/>
    <property type="match status" value="1"/>
</dbReference>
<proteinExistence type="predicted"/>
<dbReference type="InterPro" id="IPR003362">
    <property type="entry name" value="Bact_transf"/>
</dbReference>
<organism evidence="8 9">
    <name type="scientific">Methanobacterium formicicum</name>
    <dbReference type="NCBI Taxonomy" id="2162"/>
    <lineage>
        <taxon>Archaea</taxon>
        <taxon>Methanobacteriati</taxon>
        <taxon>Methanobacteriota</taxon>
        <taxon>Methanomada group</taxon>
        <taxon>Methanobacteria</taxon>
        <taxon>Methanobacteriales</taxon>
        <taxon>Methanobacteriaceae</taxon>
        <taxon>Methanobacterium</taxon>
    </lineage>
</organism>
<dbReference type="STRING" id="2162.BRM9_0677"/>
<evidence type="ECO:0000256" key="6">
    <source>
        <dbReference type="SAM" id="Phobius"/>
    </source>
</evidence>
<dbReference type="InterPro" id="IPR017473">
    <property type="entry name" value="Undecaprenyl-P_gluc_Ptfrase"/>
</dbReference>
<dbReference type="Pfam" id="PF02397">
    <property type="entry name" value="Bac_transf"/>
    <property type="match status" value="1"/>
</dbReference>
<dbReference type="EMBL" id="CP006933">
    <property type="protein sequence ID" value="AIS31498.1"/>
    <property type="molecule type" value="Genomic_DNA"/>
</dbReference>
<evidence type="ECO:0000256" key="1">
    <source>
        <dbReference type="ARBA" id="ARBA00004141"/>
    </source>
</evidence>
<evidence type="ECO:0000256" key="3">
    <source>
        <dbReference type="ARBA" id="ARBA00022692"/>
    </source>
</evidence>
<dbReference type="Pfam" id="PF13727">
    <property type="entry name" value="CoA_binding_3"/>
    <property type="match status" value="1"/>
</dbReference>
<evidence type="ECO:0000256" key="5">
    <source>
        <dbReference type="ARBA" id="ARBA00023136"/>
    </source>
</evidence>
<evidence type="ECO:0000256" key="2">
    <source>
        <dbReference type="ARBA" id="ARBA00022679"/>
    </source>
</evidence>
<dbReference type="GO" id="GO:0016780">
    <property type="term" value="F:phosphotransferase activity, for other substituted phosphate groups"/>
    <property type="evidence" value="ECO:0007669"/>
    <property type="project" value="TreeGrafter"/>
</dbReference>
<dbReference type="GO" id="GO:0016020">
    <property type="term" value="C:membrane"/>
    <property type="evidence" value="ECO:0007669"/>
    <property type="project" value="UniProtKB-SubCell"/>
</dbReference>
<dbReference type="PANTHER" id="PTHR30576">
    <property type="entry name" value="COLANIC BIOSYNTHESIS UDP-GLUCOSE LIPID CARRIER TRANSFERASE"/>
    <property type="match status" value="1"/>
</dbReference>
<dbReference type="AlphaFoldDB" id="A0A089ZGZ2"/>